<evidence type="ECO:0000256" key="3">
    <source>
        <dbReference type="ARBA" id="ARBA00022679"/>
    </source>
</evidence>
<dbReference type="Pfam" id="PF03291">
    <property type="entry name" value="mRNA_G-N7_MeTrfase"/>
    <property type="match status" value="2"/>
</dbReference>
<evidence type="ECO:0000259" key="10">
    <source>
        <dbReference type="PROSITE" id="PS51562"/>
    </source>
</evidence>
<feature type="compositionally biased region" description="Low complexity" evidence="8">
    <location>
        <begin position="742"/>
        <end position="751"/>
    </location>
</feature>
<dbReference type="InterPro" id="IPR039753">
    <property type="entry name" value="RG7MT1"/>
</dbReference>
<dbReference type="EMBL" id="VLTM01000020">
    <property type="protein sequence ID" value="KAA0163769.1"/>
    <property type="molecule type" value="Genomic_DNA"/>
</dbReference>
<dbReference type="InterPro" id="IPR036020">
    <property type="entry name" value="WW_dom_sf"/>
</dbReference>
<dbReference type="InterPro" id="IPR001202">
    <property type="entry name" value="WW_dom"/>
</dbReference>
<feature type="region of interest" description="Disordered" evidence="8">
    <location>
        <begin position="600"/>
        <end position="638"/>
    </location>
</feature>
<sequence length="790" mass="82107">MADGPPPPGWAVHTSRSTNRQYYFNPSTGESSYENPARRNQPSRPVSPPMAAPAPDDYGISYAADDSSAGDFGGAGRVAVDSAAAAVATAYDQVKDVGRAARSQSELIYLRRFQNWVKSVLIMACAPRECNSVLDLACGKLGDLAKWREKGVRRYVGIDISSESLANGAKRFSSDNSGASMMTGRLVCADLGAVDLRCFPALAPGEQFDCISIQFALHYLFQSEARALTFFANIRDRLRPGGVFLGTIADSHALVRAMREEHARQMRETAVAPPEDKDPFFWQREEREAEATGEPGAKRPKTEGQSHASAAGPGGEDRGDASPDAGKAGAATAAAAAAGGKPSRKRPRSKAASRADDGSVAAEGTLEALAAKLAEPRPHVERRDPLYEAEGPARRAGLDVDALRIGSDFCHVTFPKSTIARSYAGGGDPFGMAYSFYLKEAVEHVTEYLVPPQLLERLARSVGLVPVEGVGRVRAAEGDVPPPPSDFAAGGCNFHQFFEAYGGGQGDHGPHSGSSASEAGVPPRDQYVRLLERMKVFDAGGTFNDAQWRAAGLYRVFAFRRDDSISPTLPVPAPRRTAPGKPLESATMLSRHSVLVVSPDGSCQGGGVAPLPPFEAETPQQRASRMPASARKLPASSPTDSAVAVAGTSASAAPAAAAAAAAASGAAGQEEEDEEAEAEAEAELAAPQDASASHAALAPAADPAASHPSPAAPEDPAFSAAEDSNLGEGGVEGADFAAPLDGGAPFEEPALPAAAAGAQAAAFGDIALAGDTQDEPLFSYAGGDDEDELE</sequence>
<keyword evidence="6" id="KW-0507">mRNA processing</keyword>
<keyword evidence="4" id="KW-0949">S-adenosyl-L-methionine</keyword>
<dbReference type="PANTHER" id="PTHR12189:SF2">
    <property type="entry name" value="MRNA CAP GUANINE-N7 METHYLTRANSFERASE"/>
    <property type="match status" value="1"/>
</dbReference>
<evidence type="ECO:0000313" key="12">
    <source>
        <dbReference type="Proteomes" id="UP000325113"/>
    </source>
</evidence>
<keyword evidence="5" id="KW-0694">RNA-binding</keyword>
<dbReference type="AlphaFoldDB" id="A0A5A8DFJ1"/>
<evidence type="ECO:0000256" key="2">
    <source>
        <dbReference type="ARBA" id="ARBA00022603"/>
    </source>
</evidence>
<feature type="compositionally biased region" description="Polar residues" evidence="8">
    <location>
        <begin position="14"/>
        <end position="44"/>
    </location>
</feature>
<dbReference type="SMART" id="SM00456">
    <property type="entry name" value="WW"/>
    <property type="match status" value="1"/>
</dbReference>
<evidence type="ECO:0000256" key="4">
    <source>
        <dbReference type="ARBA" id="ARBA00022691"/>
    </source>
</evidence>
<feature type="region of interest" description="Disordered" evidence="8">
    <location>
        <begin position="663"/>
        <end position="751"/>
    </location>
</feature>
<evidence type="ECO:0000259" key="9">
    <source>
        <dbReference type="PROSITE" id="PS50020"/>
    </source>
</evidence>
<feature type="domain" description="WW" evidence="9">
    <location>
        <begin position="4"/>
        <end position="38"/>
    </location>
</feature>
<gene>
    <name evidence="11" type="ORF">FNF31_02623</name>
</gene>
<name>A0A5A8DFJ1_CAFRO</name>
<dbReference type="Proteomes" id="UP000325113">
    <property type="component" value="Unassembled WGS sequence"/>
</dbReference>
<comment type="catalytic activity">
    <reaction evidence="7">
        <text>a 5'-end (5'-triphosphoguanosine)-ribonucleoside in mRNA + S-adenosyl-L-methionine = a 5'-end (N(7)-methyl 5'-triphosphoguanosine)-ribonucleoside in mRNA + S-adenosyl-L-homocysteine</text>
        <dbReference type="Rhea" id="RHEA:67008"/>
        <dbReference type="Rhea" id="RHEA-COMP:17166"/>
        <dbReference type="Rhea" id="RHEA-COMP:17167"/>
        <dbReference type="ChEBI" id="CHEBI:57856"/>
        <dbReference type="ChEBI" id="CHEBI:59789"/>
        <dbReference type="ChEBI" id="CHEBI:156461"/>
        <dbReference type="ChEBI" id="CHEBI:167617"/>
        <dbReference type="EC" id="2.1.1.56"/>
    </reaction>
</comment>
<organism evidence="11 12">
    <name type="scientific">Cafeteria roenbergensis</name>
    <name type="common">Marine flagellate</name>
    <dbReference type="NCBI Taxonomy" id="33653"/>
    <lineage>
        <taxon>Eukaryota</taxon>
        <taxon>Sar</taxon>
        <taxon>Stramenopiles</taxon>
        <taxon>Bigyra</taxon>
        <taxon>Opalozoa</taxon>
        <taxon>Bicosoecida</taxon>
        <taxon>Cafeteriaceae</taxon>
        <taxon>Cafeteria</taxon>
    </lineage>
</organism>
<feature type="region of interest" description="Disordered" evidence="8">
    <location>
        <begin position="1"/>
        <end position="58"/>
    </location>
</feature>
<dbReference type="GO" id="GO:0005634">
    <property type="term" value="C:nucleus"/>
    <property type="evidence" value="ECO:0007669"/>
    <property type="project" value="TreeGrafter"/>
</dbReference>
<accession>A0A5A8DFJ1</accession>
<dbReference type="InterPro" id="IPR029063">
    <property type="entry name" value="SAM-dependent_MTases_sf"/>
</dbReference>
<dbReference type="PROSITE" id="PS50020">
    <property type="entry name" value="WW_DOMAIN_2"/>
    <property type="match status" value="1"/>
</dbReference>
<feature type="compositionally biased region" description="Acidic residues" evidence="8">
    <location>
        <begin position="669"/>
        <end position="682"/>
    </location>
</feature>
<keyword evidence="6" id="KW-0506">mRNA capping</keyword>
<keyword evidence="2" id="KW-0489">Methyltransferase</keyword>
<feature type="compositionally biased region" description="Low complexity" evidence="8">
    <location>
        <begin position="322"/>
        <end position="341"/>
    </location>
</feature>
<feature type="compositionally biased region" description="Basic residues" evidence="8">
    <location>
        <begin position="342"/>
        <end position="351"/>
    </location>
</feature>
<dbReference type="Gene3D" id="2.20.70.10">
    <property type="match status" value="1"/>
</dbReference>
<evidence type="ECO:0000256" key="8">
    <source>
        <dbReference type="SAM" id="MobiDB-lite"/>
    </source>
</evidence>
<dbReference type="Gene3D" id="3.40.50.150">
    <property type="entry name" value="Vaccinia Virus protein VP39"/>
    <property type="match status" value="2"/>
</dbReference>
<dbReference type="PANTHER" id="PTHR12189">
    <property type="entry name" value="MRNA GUANINE-7- METHYLTRANSFERASE"/>
    <property type="match status" value="1"/>
</dbReference>
<evidence type="ECO:0000256" key="5">
    <source>
        <dbReference type="ARBA" id="ARBA00022884"/>
    </source>
</evidence>
<evidence type="ECO:0000256" key="7">
    <source>
        <dbReference type="ARBA" id="ARBA00044712"/>
    </source>
</evidence>
<dbReference type="PROSITE" id="PS51562">
    <property type="entry name" value="RNA_CAP0_MT"/>
    <property type="match status" value="1"/>
</dbReference>
<dbReference type="PROSITE" id="PS01159">
    <property type="entry name" value="WW_DOMAIN_1"/>
    <property type="match status" value="1"/>
</dbReference>
<reference evidence="11 12" key="1">
    <citation type="submission" date="2019-07" db="EMBL/GenBank/DDBJ databases">
        <title>Genomes of Cafeteria roenbergensis.</title>
        <authorList>
            <person name="Fischer M.G."/>
            <person name="Hackl T."/>
            <person name="Roman M."/>
        </authorList>
    </citation>
    <scope>NUCLEOTIDE SEQUENCE [LARGE SCALE GENOMIC DNA]</scope>
    <source>
        <strain evidence="11 12">Cflag</strain>
    </source>
</reference>
<dbReference type="CDD" id="cd02440">
    <property type="entry name" value="AdoMet_MTases"/>
    <property type="match status" value="1"/>
</dbReference>
<dbReference type="InterPro" id="IPR004971">
    <property type="entry name" value="mRNA_G-N7_MeTrfase_dom"/>
</dbReference>
<evidence type="ECO:0000256" key="6">
    <source>
        <dbReference type="ARBA" id="ARBA00023042"/>
    </source>
</evidence>
<dbReference type="Pfam" id="PF00397">
    <property type="entry name" value="WW"/>
    <property type="match status" value="1"/>
</dbReference>
<keyword evidence="3" id="KW-0808">Transferase</keyword>
<dbReference type="GO" id="GO:0003723">
    <property type="term" value="F:RNA binding"/>
    <property type="evidence" value="ECO:0007669"/>
    <property type="project" value="UniProtKB-KW"/>
</dbReference>
<proteinExistence type="predicted"/>
<dbReference type="EC" id="2.1.1.56" evidence="1"/>
<feature type="compositionally biased region" description="Basic and acidic residues" evidence="8">
    <location>
        <begin position="286"/>
        <end position="304"/>
    </location>
</feature>
<dbReference type="SUPFAM" id="SSF53335">
    <property type="entry name" value="S-adenosyl-L-methionine-dependent methyltransferases"/>
    <property type="match status" value="1"/>
</dbReference>
<comment type="caution">
    <text evidence="11">The sequence shown here is derived from an EMBL/GenBank/DDBJ whole genome shotgun (WGS) entry which is preliminary data.</text>
</comment>
<dbReference type="SUPFAM" id="SSF51045">
    <property type="entry name" value="WW domain"/>
    <property type="match status" value="1"/>
</dbReference>
<feature type="domain" description="MRNA cap 0 methyltransferase" evidence="10">
    <location>
        <begin position="105"/>
        <end position="562"/>
    </location>
</feature>
<evidence type="ECO:0000313" key="11">
    <source>
        <dbReference type="EMBL" id="KAA0163769.1"/>
    </source>
</evidence>
<protein>
    <recommendedName>
        <fullName evidence="1">mRNA (guanine-N(7))-methyltransferase</fullName>
        <ecNumber evidence="1">2.1.1.56</ecNumber>
    </recommendedName>
</protein>
<dbReference type="GO" id="GO:0004482">
    <property type="term" value="F:mRNA 5'-cap (guanine-N7-)-methyltransferase activity"/>
    <property type="evidence" value="ECO:0007669"/>
    <property type="project" value="UniProtKB-EC"/>
</dbReference>
<feature type="region of interest" description="Disordered" evidence="8">
    <location>
        <begin position="286"/>
        <end position="362"/>
    </location>
</feature>
<feature type="compositionally biased region" description="Low complexity" evidence="8">
    <location>
        <begin position="683"/>
        <end position="717"/>
    </location>
</feature>
<evidence type="ECO:0000256" key="1">
    <source>
        <dbReference type="ARBA" id="ARBA00011926"/>
    </source>
</evidence>
<dbReference type="CDD" id="cd00201">
    <property type="entry name" value="WW"/>
    <property type="match status" value="1"/>
</dbReference>